<reference evidence="8 9" key="1">
    <citation type="journal article" date="2011" name="PLoS Pathog.">
        <title>Endophytic Life Strategies Decoded by Genome and Transcriptome Analyses of the Mutualistic Root Symbiont Piriformospora indica.</title>
        <authorList>
            <person name="Zuccaro A."/>
            <person name="Lahrmann U."/>
            <person name="Guldener U."/>
            <person name="Langen G."/>
            <person name="Pfiffi S."/>
            <person name="Biedenkopf D."/>
            <person name="Wong P."/>
            <person name="Samans B."/>
            <person name="Grimm C."/>
            <person name="Basiewicz M."/>
            <person name="Murat C."/>
            <person name="Martin F."/>
            <person name="Kogel K.H."/>
        </authorList>
    </citation>
    <scope>NUCLEOTIDE SEQUENCE [LARGE SCALE GENOMIC DNA]</scope>
    <source>
        <strain evidence="8 9">DSM 11827</strain>
    </source>
</reference>
<feature type="compositionally biased region" description="Basic and acidic residues" evidence="6">
    <location>
        <begin position="49"/>
        <end position="62"/>
    </location>
</feature>
<comment type="similarity">
    <text evidence="2">Belongs to the pseudouridine synthase TruB family.</text>
</comment>
<name>G4TIL3_SERID</name>
<proteinExistence type="inferred from homology"/>
<evidence type="ECO:0000256" key="6">
    <source>
        <dbReference type="SAM" id="MobiDB-lite"/>
    </source>
</evidence>
<dbReference type="GO" id="GO:1990481">
    <property type="term" value="P:mRNA pseudouridine synthesis"/>
    <property type="evidence" value="ECO:0007669"/>
    <property type="project" value="TreeGrafter"/>
</dbReference>
<dbReference type="EC" id="5.4.99.25" evidence="3"/>
<evidence type="ECO:0000313" key="8">
    <source>
        <dbReference type="EMBL" id="CCA71156.1"/>
    </source>
</evidence>
<dbReference type="InterPro" id="IPR002501">
    <property type="entry name" value="PsdUridine_synth_N"/>
</dbReference>
<dbReference type="OMA" id="PWRHVTK"/>
<evidence type="ECO:0000256" key="4">
    <source>
        <dbReference type="ARBA" id="ARBA00022694"/>
    </source>
</evidence>
<dbReference type="PANTHER" id="PTHR13767:SF2">
    <property type="entry name" value="PSEUDOURIDYLATE SYNTHASE TRUB1"/>
    <property type="match status" value="1"/>
</dbReference>
<evidence type="ECO:0000256" key="5">
    <source>
        <dbReference type="ARBA" id="ARBA00023235"/>
    </source>
</evidence>
<keyword evidence="9" id="KW-1185">Reference proteome</keyword>
<evidence type="ECO:0000256" key="2">
    <source>
        <dbReference type="ARBA" id="ARBA00008999"/>
    </source>
</evidence>
<dbReference type="eggNOG" id="KOG2529">
    <property type="taxonomic scope" value="Eukaryota"/>
</dbReference>
<dbReference type="FunCoup" id="G4TIL3">
    <property type="interactions" value="372"/>
</dbReference>
<comment type="catalytic activity">
    <reaction evidence="1">
        <text>a uridine in mRNA = a pseudouridine in mRNA</text>
        <dbReference type="Rhea" id="RHEA:56644"/>
        <dbReference type="Rhea" id="RHEA-COMP:14658"/>
        <dbReference type="Rhea" id="RHEA-COMP:14659"/>
        <dbReference type="ChEBI" id="CHEBI:65314"/>
        <dbReference type="ChEBI" id="CHEBI:65315"/>
    </reaction>
</comment>
<dbReference type="InParanoid" id="G4TIL3"/>
<dbReference type="InterPro" id="IPR014780">
    <property type="entry name" value="tRNA_psdUridine_synth_TruB"/>
</dbReference>
<dbReference type="Proteomes" id="UP000007148">
    <property type="component" value="Unassembled WGS sequence"/>
</dbReference>
<evidence type="ECO:0000259" key="7">
    <source>
        <dbReference type="Pfam" id="PF01509"/>
    </source>
</evidence>
<dbReference type="SUPFAM" id="SSF55120">
    <property type="entry name" value="Pseudouridine synthase"/>
    <property type="match status" value="1"/>
</dbReference>
<dbReference type="STRING" id="1109443.G4TIL3"/>
<dbReference type="Pfam" id="PF01509">
    <property type="entry name" value="TruB_N"/>
    <property type="match status" value="1"/>
</dbReference>
<dbReference type="GO" id="GO:0005634">
    <property type="term" value="C:nucleus"/>
    <property type="evidence" value="ECO:0007669"/>
    <property type="project" value="TreeGrafter"/>
</dbReference>
<keyword evidence="4" id="KW-0819">tRNA processing</keyword>
<evidence type="ECO:0000256" key="1">
    <source>
        <dbReference type="ARBA" id="ARBA00001166"/>
    </source>
</evidence>
<dbReference type="EMBL" id="CAFZ01000108">
    <property type="protein sequence ID" value="CCA71156.1"/>
    <property type="molecule type" value="Genomic_DNA"/>
</dbReference>
<dbReference type="AlphaFoldDB" id="G4TIL3"/>
<dbReference type="PANTHER" id="PTHR13767">
    <property type="entry name" value="TRNA-PSEUDOURIDINE SYNTHASE"/>
    <property type="match status" value="1"/>
</dbReference>
<dbReference type="GO" id="GO:0003723">
    <property type="term" value="F:RNA binding"/>
    <property type="evidence" value="ECO:0007669"/>
    <property type="project" value="InterPro"/>
</dbReference>
<protein>
    <recommendedName>
        <fullName evidence="3">tRNA pseudouridine(55) synthase</fullName>
        <ecNumber evidence="3">5.4.99.25</ecNumber>
    </recommendedName>
</protein>
<feature type="region of interest" description="Disordered" evidence="6">
    <location>
        <begin position="251"/>
        <end position="277"/>
    </location>
</feature>
<organism evidence="8 9">
    <name type="scientific">Serendipita indica (strain DSM 11827)</name>
    <name type="common">Root endophyte fungus</name>
    <name type="synonym">Piriformospora indica</name>
    <dbReference type="NCBI Taxonomy" id="1109443"/>
    <lineage>
        <taxon>Eukaryota</taxon>
        <taxon>Fungi</taxon>
        <taxon>Dikarya</taxon>
        <taxon>Basidiomycota</taxon>
        <taxon>Agaricomycotina</taxon>
        <taxon>Agaricomycetes</taxon>
        <taxon>Sebacinales</taxon>
        <taxon>Serendipitaceae</taxon>
        <taxon>Serendipita</taxon>
    </lineage>
</organism>
<dbReference type="HOGENOM" id="CLU_032087_4_2_1"/>
<keyword evidence="5" id="KW-0413">Isomerase</keyword>
<dbReference type="InterPro" id="IPR020103">
    <property type="entry name" value="PsdUridine_synth_cat_dom_sf"/>
</dbReference>
<evidence type="ECO:0000313" key="9">
    <source>
        <dbReference type="Proteomes" id="UP000007148"/>
    </source>
</evidence>
<dbReference type="GO" id="GO:0006400">
    <property type="term" value="P:tRNA modification"/>
    <property type="evidence" value="ECO:0007669"/>
    <property type="project" value="TreeGrafter"/>
</dbReference>
<accession>G4TIL3</accession>
<feature type="region of interest" description="Disordered" evidence="6">
    <location>
        <begin position="34"/>
        <end position="62"/>
    </location>
</feature>
<comment type="caution">
    <text evidence="8">The sequence shown here is derived from an EMBL/GenBank/DDBJ whole genome shotgun (WGS) entry which is preliminary data.</text>
</comment>
<sequence length="389" mass="42937">MSLLTRLKPLFSSSRLFMAADQLEQLDKSLASSSRKKLAYPGPTLPGERTGKDRNKGKARGERTNWKKVSKMYVKLGSGGTLDPLADGVLIVGVGNGTKDLPQFLNCTKTYRTTGLLGCETDSYDAEGAIARLAPWKHVTRALLLQNLERFRGEIMQTPPIYSALKIDGKALYEYARQNIPLPRPIESRKVTISAIDLTAFTPSTEHRFKFPEKRLDEVQVAERQKMLALVASSTEGANLVEVNGSKELSTTSVQPLSSAEADEAEQSAGAEVTTGDEIPPTFELEMTVSSGTYVRSVVHDLGIAVGSAAHVVVLTRTRQGAFVLDDRNEVASPEQEIDRGLRCVDWSIMERALEKLEADEEIEKDDEGWAEWELEILKKWPDQSKVAL</sequence>
<feature type="domain" description="Pseudouridine synthase II N-terminal" evidence="7">
    <location>
        <begin position="74"/>
        <end position="204"/>
    </location>
</feature>
<gene>
    <name evidence="8" type="ORF">PIIN_05092</name>
</gene>
<evidence type="ECO:0000256" key="3">
    <source>
        <dbReference type="ARBA" id="ARBA00012787"/>
    </source>
</evidence>
<dbReference type="GO" id="GO:0160148">
    <property type="term" value="F:tRNA pseudouridine(55) synthase activity"/>
    <property type="evidence" value="ECO:0007669"/>
    <property type="project" value="UniProtKB-EC"/>
</dbReference>
<dbReference type="OrthoDB" id="9995526at2759"/>
<dbReference type="Gene3D" id="3.30.2350.10">
    <property type="entry name" value="Pseudouridine synthase"/>
    <property type="match status" value="1"/>
</dbReference>